<dbReference type="GeneID" id="9839004"/>
<dbReference type="PANTHER" id="PTHR21733:SF8">
    <property type="entry name" value="DOWNSTREAM OF DAF-16 (REGULATED BY DAF-16)"/>
    <property type="match status" value="1"/>
</dbReference>
<dbReference type="Proteomes" id="UP000483820">
    <property type="component" value="Chromosome V"/>
</dbReference>
<dbReference type="InterPro" id="IPR005071">
    <property type="entry name" value="Glycoprotein"/>
</dbReference>
<feature type="transmembrane region" description="Helical" evidence="1">
    <location>
        <begin position="393"/>
        <end position="415"/>
    </location>
</feature>
<dbReference type="Pfam" id="PF03409">
    <property type="entry name" value="Glycoprotein"/>
    <property type="match status" value="1"/>
</dbReference>
<name>A0A6A5GCF4_CAERE</name>
<evidence type="ECO:0000313" key="3">
    <source>
        <dbReference type="EMBL" id="KAF1752536.1"/>
    </source>
</evidence>
<feature type="chain" id="PRO_5025572529" evidence="2">
    <location>
        <begin position="18"/>
        <end position="516"/>
    </location>
</feature>
<sequence length="516" mass="58008">MKFIFLVLPTLFNCIYAQQLVDLKSFLGGNVKNPINAHAPYDVFVSATSDDADILNKIHLITEDKQNQTFMDLKNRKPFLTTSQIQPFSVQTLAYVTTNLTNEQIRRLTGMIYISTTIQLQVNNFHVIDIDKTQSLDLPNENQTILFLNSYMGSTPFKSSTISSWAQPSNASIYFYNGIPTDEPEKEDSFIFSNPVSTADFGNVFFPNVEKFSLSLGAFYIKYYGALTFQITPEYYDANDSSTQPFTTTGFYMKPVNQSDETIRINTARDPAYNGIVGANIVGSLSKNGQVTIGEHEGLSFSQKSITPTNQITGWSTNFTGDNFQISSTNGQNGQYFVQYYFWSRYYMLIALILCGYSCLPQIPGEYPQMSLVNGSLYFTFYPARVHSFNVQVLTFSVVYFVTLVGLGISVPLIAKYRFRDVVTDSGLSRKLTRIALTYGFVYSGILAWTVINTLQSLFSLFPEWFGNASYAMLSVASDMMTLALPYILLIYDSNIKRDLRNPLESSKITTAIVSS</sequence>
<evidence type="ECO:0000256" key="1">
    <source>
        <dbReference type="SAM" id="Phobius"/>
    </source>
</evidence>
<comment type="caution">
    <text evidence="3">The sequence shown here is derived from an EMBL/GenBank/DDBJ whole genome shotgun (WGS) entry which is preliminary data.</text>
</comment>
<evidence type="ECO:0000313" key="4">
    <source>
        <dbReference type="Proteomes" id="UP000483820"/>
    </source>
</evidence>
<dbReference type="GO" id="GO:0004888">
    <property type="term" value="F:transmembrane signaling receptor activity"/>
    <property type="evidence" value="ECO:0007669"/>
    <property type="project" value="InterPro"/>
</dbReference>
<protein>
    <submittedName>
        <fullName evidence="3">Uncharacterized protein</fullName>
    </submittedName>
</protein>
<accession>A0A6A5GCF4</accession>
<dbReference type="KEGG" id="crq:GCK72_019091"/>
<feature type="transmembrane region" description="Helical" evidence="1">
    <location>
        <begin position="471"/>
        <end position="492"/>
    </location>
</feature>
<feature type="transmembrane region" description="Helical" evidence="1">
    <location>
        <begin position="436"/>
        <end position="459"/>
    </location>
</feature>
<keyword evidence="1" id="KW-0472">Membrane</keyword>
<dbReference type="RefSeq" id="XP_003115806.2">
    <property type="nucleotide sequence ID" value="XM_003115758.2"/>
</dbReference>
<keyword evidence="1" id="KW-0812">Transmembrane</keyword>
<dbReference type="CTD" id="9839004"/>
<feature type="signal peptide" evidence="2">
    <location>
        <begin position="1"/>
        <end position="17"/>
    </location>
</feature>
<gene>
    <name evidence="3" type="ORF">GCK72_019091</name>
</gene>
<dbReference type="AlphaFoldDB" id="A0A6A5GCF4"/>
<keyword evidence="1" id="KW-1133">Transmembrane helix</keyword>
<evidence type="ECO:0000256" key="2">
    <source>
        <dbReference type="SAM" id="SignalP"/>
    </source>
</evidence>
<dbReference type="GO" id="GO:0007606">
    <property type="term" value="P:sensory perception of chemical stimulus"/>
    <property type="evidence" value="ECO:0007669"/>
    <property type="project" value="UniProtKB-UniRule"/>
</dbReference>
<dbReference type="GO" id="GO:0045121">
    <property type="term" value="C:membrane raft"/>
    <property type="evidence" value="ECO:0007669"/>
    <property type="project" value="TreeGrafter"/>
</dbReference>
<proteinExistence type="predicted"/>
<dbReference type="PANTHER" id="PTHR21733">
    <property type="entry name" value="CUB_2 DOMAIN-CONTAINING PROTEIN-RELATED-RELATED"/>
    <property type="match status" value="1"/>
</dbReference>
<dbReference type="GO" id="GO:0045087">
    <property type="term" value="P:innate immune response"/>
    <property type="evidence" value="ECO:0007669"/>
    <property type="project" value="TreeGrafter"/>
</dbReference>
<organism evidence="3 4">
    <name type="scientific">Caenorhabditis remanei</name>
    <name type="common">Caenorhabditis vulgaris</name>
    <dbReference type="NCBI Taxonomy" id="31234"/>
    <lineage>
        <taxon>Eukaryota</taxon>
        <taxon>Metazoa</taxon>
        <taxon>Ecdysozoa</taxon>
        <taxon>Nematoda</taxon>
        <taxon>Chromadorea</taxon>
        <taxon>Rhabditida</taxon>
        <taxon>Rhabditina</taxon>
        <taxon>Rhabditomorpha</taxon>
        <taxon>Rhabditoidea</taxon>
        <taxon>Rhabditidae</taxon>
        <taxon>Peloderinae</taxon>
        <taxon>Caenorhabditis</taxon>
    </lineage>
</organism>
<reference evidence="3 4" key="1">
    <citation type="submission" date="2019-12" db="EMBL/GenBank/DDBJ databases">
        <title>Chromosome-level assembly of the Caenorhabditis remanei genome.</title>
        <authorList>
            <person name="Teterina A.A."/>
            <person name="Willis J.H."/>
            <person name="Phillips P.C."/>
        </authorList>
    </citation>
    <scope>NUCLEOTIDE SEQUENCE [LARGE SCALE GENOMIC DNA]</scope>
    <source>
        <strain evidence="3 4">PX506</strain>
        <tissue evidence="3">Whole organism</tissue>
    </source>
</reference>
<keyword evidence="2" id="KW-0732">Signal</keyword>
<dbReference type="EMBL" id="WUAV01000005">
    <property type="protein sequence ID" value="KAF1752536.1"/>
    <property type="molecule type" value="Genomic_DNA"/>
</dbReference>